<proteinExistence type="predicted"/>
<dbReference type="InterPro" id="IPR013154">
    <property type="entry name" value="ADH-like_N"/>
</dbReference>
<sequence length="363" mass="39062">MGETSLSAVATGGLQTEIREFKLPCIAPDEGILRVEIVGVCGTDVSHYRMLREPMILGHHVIGHIDRIGEVAAKRWGLKEGDRVAMEEYIPCGHCELCRTGNYRLCSDTEPGVGIRYGATPIAVSPSLFGGFSEYMYLHPNAVVHKLPAHVPAVEAALTLPLSNGFEWMRTIGQIGPGDVVVIQGPGQQGLASALAAKAAGAKAVIVTGRSTSVRRLELARQLGADYTVNVSEEDVVVRVREITGGEMADVVLDVTSGGTEPVVTSLQVVKKHGTVLLGALKHQLFQEFDLDIIYQKSLTVKGVRGHNYESVKMAIDFVSSGVFPLKLMNSHDYRLADTDLALRTAGSMGEPNPLLVTVSPWK</sequence>
<dbReference type="Proteomes" id="UP001579974">
    <property type="component" value="Unassembled WGS sequence"/>
</dbReference>
<feature type="domain" description="Alcohol dehydrogenase-like C-terminal" evidence="2">
    <location>
        <begin position="190"/>
        <end position="320"/>
    </location>
</feature>
<dbReference type="Gene3D" id="3.90.180.10">
    <property type="entry name" value="Medium-chain alcohol dehydrogenases, catalytic domain"/>
    <property type="match status" value="1"/>
</dbReference>
<dbReference type="Pfam" id="PF08240">
    <property type="entry name" value="ADH_N"/>
    <property type="match status" value="1"/>
</dbReference>
<dbReference type="Pfam" id="PF00107">
    <property type="entry name" value="ADH_zinc_N"/>
    <property type="match status" value="1"/>
</dbReference>
<evidence type="ECO:0000259" key="3">
    <source>
        <dbReference type="Pfam" id="PF08240"/>
    </source>
</evidence>
<keyword evidence="1" id="KW-0560">Oxidoreductase</keyword>
<dbReference type="InterPro" id="IPR036291">
    <property type="entry name" value="NAD(P)-bd_dom_sf"/>
</dbReference>
<evidence type="ECO:0000259" key="2">
    <source>
        <dbReference type="Pfam" id="PF00107"/>
    </source>
</evidence>
<organism evidence="4 5">
    <name type="scientific">Alicyclobacillus fastidiosus</name>
    <dbReference type="NCBI Taxonomy" id="392011"/>
    <lineage>
        <taxon>Bacteria</taxon>
        <taxon>Bacillati</taxon>
        <taxon>Bacillota</taxon>
        <taxon>Bacilli</taxon>
        <taxon>Bacillales</taxon>
        <taxon>Alicyclobacillaceae</taxon>
        <taxon>Alicyclobacillus</taxon>
    </lineage>
</organism>
<dbReference type="PANTHER" id="PTHR43401">
    <property type="entry name" value="L-THREONINE 3-DEHYDROGENASE"/>
    <property type="match status" value="1"/>
</dbReference>
<comment type="caution">
    <text evidence="4">The sequence shown here is derived from an EMBL/GenBank/DDBJ whole genome shotgun (WGS) entry which is preliminary data.</text>
</comment>
<dbReference type="InterPro" id="IPR011032">
    <property type="entry name" value="GroES-like_sf"/>
</dbReference>
<dbReference type="InterPro" id="IPR050129">
    <property type="entry name" value="Zn_alcohol_dh"/>
</dbReference>
<gene>
    <name evidence="4" type="ORF">KKP3000_001206</name>
</gene>
<evidence type="ECO:0000313" key="4">
    <source>
        <dbReference type="EMBL" id="MFB5188773.1"/>
    </source>
</evidence>
<dbReference type="EMBL" id="JBDXSU010000001">
    <property type="protein sequence ID" value="MFB5188773.1"/>
    <property type="molecule type" value="Genomic_DNA"/>
</dbReference>
<dbReference type="SUPFAM" id="SSF50129">
    <property type="entry name" value="GroES-like"/>
    <property type="match status" value="1"/>
</dbReference>
<evidence type="ECO:0000313" key="5">
    <source>
        <dbReference type="Proteomes" id="UP001579974"/>
    </source>
</evidence>
<feature type="domain" description="Alcohol dehydrogenase-like N-terminal" evidence="3">
    <location>
        <begin position="28"/>
        <end position="148"/>
    </location>
</feature>
<name>A0ABV5A8Y9_9BACL</name>
<dbReference type="RefSeq" id="WP_275475610.1">
    <property type="nucleotide sequence ID" value="NZ_CP162940.1"/>
</dbReference>
<protein>
    <submittedName>
        <fullName evidence="4">Alcohol dehydrogenase catalytic domain-containing protein</fullName>
    </submittedName>
</protein>
<dbReference type="PANTHER" id="PTHR43401:SF2">
    <property type="entry name" value="L-THREONINE 3-DEHYDROGENASE"/>
    <property type="match status" value="1"/>
</dbReference>
<dbReference type="InterPro" id="IPR013149">
    <property type="entry name" value="ADH-like_C"/>
</dbReference>
<reference evidence="4 5" key="1">
    <citation type="journal article" date="2024" name="Int. J. Mol. Sci.">
        <title>Exploration of Alicyclobacillus spp. Genome in Search of Antibiotic Resistance.</title>
        <authorList>
            <person name="Bucka-Kolendo J."/>
            <person name="Kiousi D.E."/>
            <person name="Dekowska A."/>
            <person name="Mikolajczuk-Szczyrba A."/>
            <person name="Karadedos D.M."/>
            <person name="Michael P."/>
            <person name="Galanis A."/>
            <person name="Sokolowska B."/>
        </authorList>
    </citation>
    <scope>NUCLEOTIDE SEQUENCE [LARGE SCALE GENOMIC DNA]</scope>
    <source>
        <strain evidence="4 5">KKP 3000</strain>
    </source>
</reference>
<dbReference type="Gene3D" id="3.40.50.720">
    <property type="entry name" value="NAD(P)-binding Rossmann-like Domain"/>
    <property type="match status" value="1"/>
</dbReference>
<evidence type="ECO:0000256" key="1">
    <source>
        <dbReference type="ARBA" id="ARBA00023002"/>
    </source>
</evidence>
<keyword evidence="5" id="KW-1185">Reference proteome</keyword>
<dbReference type="SUPFAM" id="SSF51735">
    <property type="entry name" value="NAD(P)-binding Rossmann-fold domains"/>
    <property type="match status" value="1"/>
</dbReference>
<accession>A0ABV5A8Y9</accession>